<dbReference type="STRING" id="1391654.AKJ09_00174"/>
<sequence>MLTAVHLVHLVHLVHRGVDDAPRSDVLVGLRSERGCTRAT</sequence>
<reference evidence="1 2" key="1">
    <citation type="submission" date="2015-08" db="EMBL/GenBank/DDBJ databases">
        <authorList>
            <person name="Babu N.S."/>
            <person name="Beckwith C.J."/>
            <person name="Beseler K.G."/>
            <person name="Brison A."/>
            <person name="Carone J.V."/>
            <person name="Caskin T.P."/>
            <person name="Diamond M."/>
            <person name="Durham M.E."/>
            <person name="Foxe J.M."/>
            <person name="Go M."/>
            <person name="Henderson B.A."/>
            <person name="Jones I.B."/>
            <person name="McGettigan J.A."/>
            <person name="Micheletti S.J."/>
            <person name="Nasrallah M.E."/>
            <person name="Ortiz D."/>
            <person name="Piller C.R."/>
            <person name="Privatt S.R."/>
            <person name="Schneider S.L."/>
            <person name="Sharp S."/>
            <person name="Smith T.C."/>
            <person name="Stanton J.D."/>
            <person name="Ullery H.E."/>
            <person name="Wilson R.J."/>
            <person name="Serrano M.G."/>
            <person name="Buck G."/>
            <person name="Lee V."/>
            <person name="Wang Y."/>
            <person name="Carvalho R."/>
            <person name="Voegtly L."/>
            <person name="Shi R."/>
            <person name="Duckworth R."/>
            <person name="Johnson A."/>
            <person name="Loviza R."/>
            <person name="Walstead R."/>
            <person name="Shah Z."/>
            <person name="Kiflezghi M."/>
            <person name="Wade K."/>
            <person name="Ball S.L."/>
            <person name="Bradley K.W."/>
            <person name="Asai D.J."/>
            <person name="Bowman C.A."/>
            <person name="Russell D.A."/>
            <person name="Pope W.H."/>
            <person name="Jacobs-Sera D."/>
            <person name="Hendrix R.W."/>
            <person name="Hatfull G.F."/>
        </authorList>
    </citation>
    <scope>NUCLEOTIDE SEQUENCE [LARGE SCALE GENOMIC DNA]</scope>
    <source>
        <strain evidence="1 2">DSM 27648</strain>
    </source>
</reference>
<dbReference type="EMBL" id="CP012333">
    <property type="protein sequence ID" value="AKU93510.1"/>
    <property type="molecule type" value="Genomic_DNA"/>
</dbReference>
<evidence type="ECO:0000313" key="2">
    <source>
        <dbReference type="Proteomes" id="UP000064967"/>
    </source>
</evidence>
<accession>A0A0K1PJ11</accession>
<keyword evidence="2" id="KW-1185">Reference proteome</keyword>
<dbReference type="Proteomes" id="UP000064967">
    <property type="component" value="Chromosome"/>
</dbReference>
<dbReference type="KEGG" id="llu:AKJ09_00174"/>
<protein>
    <submittedName>
        <fullName evidence="1">Uncharacterized protein</fullName>
    </submittedName>
</protein>
<organism evidence="1 2">
    <name type="scientific">Labilithrix luteola</name>
    <dbReference type="NCBI Taxonomy" id="1391654"/>
    <lineage>
        <taxon>Bacteria</taxon>
        <taxon>Pseudomonadati</taxon>
        <taxon>Myxococcota</taxon>
        <taxon>Polyangia</taxon>
        <taxon>Polyangiales</taxon>
        <taxon>Labilitrichaceae</taxon>
        <taxon>Labilithrix</taxon>
    </lineage>
</organism>
<proteinExistence type="predicted"/>
<evidence type="ECO:0000313" key="1">
    <source>
        <dbReference type="EMBL" id="AKU93510.1"/>
    </source>
</evidence>
<dbReference type="AlphaFoldDB" id="A0A0K1PJ11"/>
<name>A0A0K1PJ11_9BACT</name>
<gene>
    <name evidence="1" type="ORF">AKJ09_00174</name>
</gene>